<proteinExistence type="predicted"/>
<keyword evidence="1" id="KW-0575">Peroxidase</keyword>
<evidence type="ECO:0000256" key="2">
    <source>
        <dbReference type="ARBA" id="ARBA00022862"/>
    </source>
</evidence>
<feature type="domain" description="Thioredoxin" evidence="6">
    <location>
        <begin position="25"/>
        <end position="190"/>
    </location>
</feature>
<keyword evidence="3" id="KW-0560">Oxidoreductase</keyword>
<evidence type="ECO:0000256" key="1">
    <source>
        <dbReference type="ARBA" id="ARBA00022559"/>
    </source>
</evidence>
<reference evidence="7" key="1">
    <citation type="submission" date="2018-10" db="EMBL/GenBank/DDBJ databases">
        <title>Iterative Subtractive Binning of Freshwater Chronoseries Metagenomes Recovers Nearly Complete Genomes from over Four Hundred Novel Species.</title>
        <authorList>
            <person name="Rodriguez-R L.M."/>
            <person name="Tsementzi D."/>
            <person name="Luo C."/>
            <person name="Konstantinidis K.T."/>
        </authorList>
    </citation>
    <scope>NUCLEOTIDE SEQUENCE</scope>
    <source>
        <strain evidence="7">WB8_2A_004</strain>
    </source>
</reference>
<dbReference type="GO" id="GO:0008379">
    <property type="term" value="F:thioredoxin peroxidase activity"/>
    <property type="evidence" value="ECO:0007669"/>
    <property type="project" value="TreeGrafter"/>
</dbReference>
<dbReference type="Pfam" id="PF08534">
    <property type="entry name" value="Redoxin"/>
    <property type="match status" value="1"/>
</dbReference>
<keyword evidence="4" id="KW-1015">Disulfide bond</keyword>
<dbReference type="PROSITE" id="PS51352">
    <property type="entry name" value="THIOREDOXIN_2"/>
    <property type="match status" value="1"/>
</dbReference>
<keyword evidence="2" id="KW-0049">Antioxidant</keyword>
<evidence type="ECO:0000259" key="6">
    <source>
        <dbReference type="PROSITE" id="PS51352"/>
    </source>
</evidence>
<organism evidence="7 8">
    <name type="scientific">Candidatus Fonsibacter lacus</name>
    <dbReference type="NCBI Taxonomy" id="2576439"/>
    <lineage>
        <taxon>Bacteria</taxon>
        <taxon>Pseudomonadati</taxon>
        <taxon>Pseudomonadota</taxon>
        <taxon>Alphaproteobacteria</taxon>
        <taxon>Candidatus Pelagibacterales</taxon>
        <taxon>Candidatus Pelagibacterales incertae sedis</taxon>
        <taxon>Candidatus Fonsibacter</taxon>
    </lineage>
</organism>
<dbReference type="SUPFAM" id="SSF52833">
    <property type="entry name" value="Thioredoxin-like"/>
    <property type="match status" value="1"/>
</dbReference>
<dbReference type="InterPro" id="IPR050924">
    <property type="entry name" value="Peroxiredoxin_BCP/PrxQ"/>
</dbReference>
<evidence type="ECO:0000313" key="8">
    <source>
        <dbReference type="Proteomes" id="UP000747791"/>
    </source>
</evidence>
<evidence type="ECO:0000313" key="7">
    <source>
        <dbReference type="EMBL" id="NCU53488.1"/>
    </source>
</evidence>
<evidence type="ECO:0000256" key="5">
    <source>
        <dbReference type="ARBA" id="ARBA00023284"/>
    </source>
</evidence>
<evidence type="ECO:0000256" key="3">
    <source>
        <dbReference type="ARBA" id="ARBA00023002"/>
    </source>
</evidence>
<dbReference type="InterPro" id="IPR013740">
    <property type="entry name" value="Redoxin"/>
</dbReference>
<dbReference type="EMBL" id="RGOB01000164">
    <property type="protein sequence ID" value="NCU53488.1"/>
    <property type="molecule type" value="Genomic_DNA"/>
</dbReference>
<name>A0A966HQJ4_9PROT</name>
<dbReference type="Gene3D" id="3.40.30.10">
    <property type="entry name" value="Glutaredoxin"/>
    <property type="match status" value="1"/>
</dbReference>
<dbReference type="GO" id="GO:0034599">
    <property type="term" value="P:cellular response to oxidative stress"/>
    <property type="evidence" value="ECO:0007669"/>
    <property type="project" value="TreeGrafter"/>
</dbReference>
<dbReference type="AlphaFoldDB" id="A0A966HQJ4"/>
<comment type="caution">
    <text evidence="7">The sequence shown here is derived from an EMBL/GenBank/DDBJ whole genome shotgun (WGS) entry which is preliminary data.</text>
</comment>
<dbReference type="Proteomes" id="UP000747791">
    <property type="component" value="Unassembled WGS sequence"/>
</dbReference>
<sequence>MNQKNLSDVDWSKIPEPKLDFNLEHLNQFTIPDLKLNSTDGTIVSLSNLKGITVIYIYPMTGVPGKELPEGWDEIPGARGCTPQSCSFRDNFSKLKKLGIDNIFGLSTQSTEYQKELATRLHLPYPILSDEKLEFAKILKLPTFKVLNMNLLKRITLILKDNKIIKYFYPIFPPTKNIEDVINFFETSKPQ</sequence>
<dbReference type="InterPro" id="IPR036249">
    <property type="entry name" value="Thioredoxin-like_sf"/>
</dbReference>
<dbReference type="InterPro" id="IPR013766">
    <property type="entry name" value="Thioredoxin_domain"/>
</dbReference>
<gene>
    <name evidence="7" type="ORF">EBX74_04290</name>
</gene>
<keyword evidence="5" id="KW-0676">Redox-active center</keyword>
<dbReference type="PANTHER" id="PTHR42801">
    <property type="entry name" value="THIOREDOXIN-DEPENDENT PEROXIDE REDUCTASE"/>
    <property type="match status" value="1"/>
</dbReference>
<dbReference type="PANTHER" id="PTHR42801:SF21">
    <property type="entry name" value="BCPB PROTEIN"/>
    <property type="match status" value="1"/>
</dbReference>
<evidence type="ECO:0000256" key="4">
    <source>
        <dbReference type="ARBA" id="ARBA00023157"/>
    </source>
</evidence>
<dbReference type="CDD" id="cd03017">
    <property type="entry name" value="PRX_BCP"/>
    <property type="match status" value="1"/>
</dbReference>
<accession>A0A966HQJ4</accession>
<dbReference type="GO" id="GO:0005737">
    <property type="term" value="C:cytoplasm"/>
    <property type="evidence" value="ECO:0007669"/>
    <property type="project" value="TreeGrafter"/>
</dbReference>
<dbReference type="GO" id="GO:0045454">
    <property type="term" value="P:cell redox homeostasis"/>
    <property type="evidence" value="ECO:0007669"/>
    <property type="project" value="TreeGrafter"/>
</dbReference>
<protein>
    <submittedName>
        <fullName evidence="7">Peroxiredoxin</fullName>
    </submittedName>
</protein>